<evidence type="ECO:0000313" key="1">
    <source>
        <dbReference type="EMBL" id="TGY95937.1"/>
    </source>
</evidence>
<accession>A0AC61RWH9</accession>
<protein>
    <submittedName>
        <fullName evidence="1">Response regulator transcription factor</fullName>
    </submittedName>
</protein>
<name>A0AC61RWH9_9FIRM</name>
<comment type="caution">
    <text evidence="1">The sequence shown here is derived from an EMBL/GenBank/DDBJ whole genome shotgun (WGS) entry which is preliminary data.</text>
</comment>
<organism evidence="1 2">
    <name type="scientific">Petralouisia muris</name>
    <dbReference type="NCBI Taxonomy" id="3032872"/>
    <lineage>
        <taxon>Bacteria</taxon>
        <taxon>Bacillati</taxon>
        <taxon>Bacillota</taxon>
        <taxon>Clostridia</taxon>
        <taxon>Lachnospirales</taxon>
        <taxon>Lachnospiraceae</taxon>
        <taxon>Petralouisia</taxon>
    </lineage>
</organism>
<dbReference type="Proteomes" id="UP000304953">
    <property type="component" value="Unassembled WGS sequence"/>
</dbReference>
<dbReference type="EMBL" id="SRYA01000022">
    <property type="protein sequence ID" value="TGY95937.1"/>
    <property type="molecule type" value="Genomic_DNA"/>
</dbReference>
<keyword evidence="2" id="KW-1185">Reference proteome</keyword>
<proteinExistence type="predicted"/>
<evidence type="ECO:0000313" key="2">
    <source>
        <dbReference type="Proteomes" id="UP000304953"/>
    </source>
</evidence>
<sequence>MKKILVIEDELPINDLICMNLEIAGYKPVPFFDGNEFSRHLKERDDYSLALLDIMLPGKDGFELLEELKEHKIPVIYLTAKGDLPSKVKGLRSGAEDYIVKPFEMLELLVRMDNILKRCGKEEAEEICIRDVVINEKKRTVQKGGREISMQPMEFDCLLVFWKYRNRVITREQILNILWGVDFEGESRTVDVHVGNIRKKLDFSDVIITVPRVGYRMEVP</sequence>
<reference evidence="1" key="1">
    <citation type="submission" date="2019-04" db="EMBL/GenBank/DDBJ databases">
        <title>Microbes associate with the intestines of laboratory mice.</title>
        <authorList>
            <person name="Navarre W."/>
            <person name="Wong E."/>
            <person name="Huang K."/>
            <person name="Tropini C."/>
            <person name="Ng K."/>
            <person name="Yu B."/>
        </authorList>
    </citation>
    <scope>NUCLEOTIDE SEQUENCE</scope>
    <source>
        <strain evidence="1">NM01_1-7b</strain>
    </source>
</reference>
<gene>
    <name evidence="1" type="ORF">E5329_12315</name>
</gene>